<evidence type="ECO:0000256" key="1">
    <source>
        <dbReference type="ARBA" id="ARBA00023015"/>
    </source>
</evidence>
<dbReference type="SMART" id="SM00342">
    <property type="entry name" value="HTH_ARAC"/>
    <property type="match status" value="1"/>
</dbReference>
<dbReference type="Proteomes" id="UP001324380">
    <property type="component" value="Chromosome"/>
</dbReference>
<dbReference type="RefSeq" id="WP_321566014.1">
    <property type="nucleotide sequence ID" value="NZ_CP139558.1"/>
</dbReference>
<evidence type="ECO:0000256" key="3">
    <source>
        <dbReference type="ARBA" id="ARBA00023163"/>
    </source>
</evidence>
<feature type="domain" description="HTH araC/xylS-type" evidence="4">
    <location>
        <begin position="216"/>
        <end position="317"/>
    </location>
</feature>
<keyword evidence="3" id="KW-0804">Transcription</keyword>
<dbReference type="Pfam" id="PF12833">
    <property type="entry name" value="HTH_18"/>
    <property type="match status" value="1"/>
</dbReference>
<gene>
    <name evidence="5" type="ORF">SNE25_15510</name>
</gene>
<protein>
    <submittedName>
        <fullName evidence="5">AraC family transcriptional regulator</fullName>
    </submittedName>
</protein>
<dbReference type="PANTHER" id="PTHR46796:SF7">
    <property type="entry name" value="ARAC FAMILY TRANSCRIPTIONAL REGULATOR"/>
    <property type="match status" value="1"/>
</dbReference>
<dbReference type="InterPro" id="IPR009057">
    <property type="entry name" value="Homeodomain-like_sf"/>
</dbReference>
<dbReference type="Gene3D" id="1.10.10.60">
    <property type="entry name" value="Homeodomain-like"/>
    <property type="match status" value="1"/>
</dbReference>
<organism evidence="5 6">
    <name type="scientific">Mucilaginibacter sabulilitoris</name>
    <dbReference type="NCBI Taxonomy" id="1173583"/>
    <lineage>
        <taxon>Bacteria</taxon>
        <taxon>Pseudomonadati</taxon>
        <taxon>Bacteroidota</taxon>
        <taxon>Sphingobacteriia</taxon>
        <taxon>Sphingobacteriales</taxon>
        <taxon>Sphingobacteriaceae</taxon>
        <taxon>Mucilaginibacter</taxon>
    </lineage>
</organism>
<dbReference type="SUPFAM" id="SSF46689">
    <property type="entry name" value="Homeodomain-like"/>
    <property type="match status" value="1"/>
</dbReference>
<evidence type="ECO:0000259" key="4">
    <source>
        <dbReference type="PROSITE" id="PS01124"/>
    </source>
</evidence>
<dbReference type="InterPro" id="IPR032783">
    <property type="entry name" value="AraC_lig"/>
</dbReference>
<reference evidence="5 6" key="1">
    <citation type="submission" date="2023-11" db="EMBL/GenBank/DDBJ databases">
        <title>Analysis of the Genomes of Mucilaginibacter gossypii cycad 4 and M. sabulilitoris SNA2: microbes with the potential for plant growth promotion.</title>
        <authorList>
            <person name="Hirsch A.M."/>
            <person name="Humm E."/>
            <person name="Rubbi M."/>
            <person name="Del Vecchio G."/>
            <person name="Ha S.M."/>
            <person name="Pellegrini M."/>
            <person name="Gunsalus R.P."/>
        </authorList>
    </citation>
    <scope>NUCLEOTIDE SEQUENCE [LARGE SCALE GENOMIC DNA]</scope>
    <source>
        <strain evidence="5 6">SNA2</strain>
    </source>
</reference>
<sequence length="319" mass="34891">MKVNSLNKGLQIAPADLENLISTLDVKFVGLAHCSVSTGYRLELGDAEAPGIHYNLSGRGKIIIANHPPIELKPHTLIIVPKNTPFRIEVADEKERSAVLKPIDGRLQNKSTDGVQRYVAGTGQPEVVLLCGYFYASYGASADLFASLSSPIVEQFEINDHIDIKLQAALSELMSQEIGSGAMSAALLKQVIVSILRRSLVSLELWIERFSILSDARISKAFSEMVAAPGGDHTVMSLADCACMSRSAFMSRFTELFGKSPMSILRDLRMRQATQHLKTSDMSVEHIAHLAGYDSRGSFLKAFRKTYDSDPSTFRNGAV</sequence>
<dbReference type="PROSITE" id="PS01124">
    <property type="entry name" value="HTH_ARAC_FAMILY_2"/>
    <property type="match status" value="1"/>
</dbReference>
<dbReference type="InterPro" id="IPR050204">
    <property type="entry name" value="AraC_XylS_family_regulators"/>
</dbReference>
<keyword evidence="2" id="KW-0238">DNA-binding</keyword>
<evidence type="ECO:0000256" key="2">
    <source>
        <dbReference type="ARBA" id="ARBA00023125"/>
    </source>
</evidence>
<keyword evidence="1" id="KW-0805">Transcription regulation</keyword>
<dbReference type="Pfam" id="PF12852">
    <property type="entry name" value="Cupin_6"/>
    <property type="match status" value="1"/>
</dbReference>
<name>A0ABZ0TV00_9SPHI</name>
<evidence type="ECO:0000313" key="5">
    <source>
        <dbReference type="EMBL" id="WPU96928.1"/>
    </source>
</evidence>
<evidence type="ECO:0000313" key="6">
    <source>
        <dbReference type="Proteomes" id="UP001324380"/>
    </source>
</evidence>
<keyword evidence="6" id="KW-1185">Reference proteome</keyword>
<proteinExistence type="predicted"/>
<dbReference type="PANTHER" id="PTHR46796">
    <property type="entry name" value="HTH-TYPE TRANSCRIPTIONAL ACTIVATOR RHAS-RELATED"/>
    <property type="match status" value="1"/>
</dbReference>
<dbReference type="EMBL" id="CP139558">
    <property type="protein sequence ID" value="WPU96928.1"/>
    <property type="molecule type" value="Genomic_DNA"/>
</dbReference>
<accession>A0ABZ0TV00</accession>
<dbReference type="InterPro" id="IPR018060">
    <property type="entry name" value="HTH_AraC"/>
</dbReference>